<dbReference type="GO" id="GO:0032993">
    <property type="term" value="C:protein-DNA complex"/>
    <property type="evidence" value="ECO:0007669"/>
    <property type="project" value="TreeGrafter"/>
</dbReference>
<evidence type="ECO:0000259" key="9">
    <source>
        <dbReference type="PROSITE" id="PS51755"/>
    </source>
</evidence>
<evidence type="ECO:0000256" key="6">
    <source>
        <dbReference type="PROSITE-ProRule" id="PRU00169"/>
    </source>
</evidence>
<dbReference type="Gene3D" id="3.40.50.2300">
    <property type="match status" value="1"/>
</dbReference>
<dbReference type="PROSITE" id="PS51755">
    <property type="entry name" value="OMPR_PHOB"/>
    <property type="match status" value="1"/>
</dbReference>
<dbReference type="FunFam" id="3.40.50.2300:FF:000001">
    <property type="entry name" value="DNA-binding response regulator PhoB"/>
    <property type="match status" value="1"/>
</dbReference>
<dbReference type="Pfam" id="PF00486">
    <property type="entry name" value="Trans_reg_C"/>
    <property type="match status" value="1"/>
</dbReference>
<dbReference type="FunFam" id="1.10.10.10:FF:000005">
    <property type="entry name" value="Two-component system response regulator"/>
    <property type="match status" value="1"/>
</dbReference>
<feature type="modified residue" description="4-aspartylphosphate" evidence="6">
    <location>
        <position position="51"/>
    </location>
</feature>
<reference evidence="10 11" key="1">
    <citation type="submission" date="2016-10" db="EMBL/GenBank/DDBJ databases">
        <authorList>
            <person name="de Groot N.N."/>
        </authorList>
    </citation>
    <scope>NUCLEOTIDE SEQUENCE [LARGE SCALE GENOMIC DNA]</scope>
    <source>
        <strain evidence="10 11">IBRC-M 10445</strain>
    </source>
</reference>
<gene>
    <name evidence="10" type="ORF">SAMN05216429_102313</name>
</gene>
<dbReference type="SMART" id="SM00448">
    <property type="entry name" value="REC"/>
    <property type="match status" value="1"/>
</dbReference>
<dbReference type="EMBL" id="FOSC01000002">
    <property type="protein sequence ID" value="SFJ43073.1"/>
    <property type="molecule type" value="Genomic_DNA"/>
</dbReference>
<dbReference type="InterPro" id="IPR039420">
    <property type="entry name" value="WalR-like"/>
</dbReference>
<dbReference type="InterPro" id="IPR001789">
    <property type="entry name" value="Sig_transdc_resp-reg_receiver"/>
</dbReference>
<dbReference type="AlphaFoldDB" id="A0A1I3R8Z9"/>
<evidence type="ECO:0000256" key="3">
    <source>
        <dbReference type="ARBA" id="ARBA00023015"/>
    </source>
</evidence>
<dbReference type="Gene3D" id="1.10.10.10">
    <property type="entry name" value="Winged helix-like DNA-binding domain superfamily/Winged helix DNA-binding domain"/>
    <property type="match status" value="1"/>
</dbReference>
<feature type="domain" description="Response regulatory" evidence="8">
    <location>
        <begin position="2"/>
        <end position="115"/>
    </location>
</feature>
<protein>
    <submittedName>
        <fullName evidence="10">Heavy metal response regulator</fullName>
    </submittedName>
</protein>
<keyword evidence="3" id="KW-0805">Transcription regulation</keyword>
<dbReference type="PANTHER" id="PTHR48111">
    <property type="entry name" value="REGULATOR OF RPOS"/>
    <property type="match status" value="1"/>
</dbReference>
<dbReference type="Proteomes" id="UP000199445">
    <property type="component" value="Unassembled WGS sequence"/>
</dbReference>
<keyword evidence="5" id="KW-0804">Transcription</keyword>
<keyword evidence="4 7" id="KW-0238">DNA-binding</keyword>
<dbReference type="GO" id="GO:0005829">
    <property type="term" value="C:cytosol"/>
    <property type="evidence" value="ECO:0007669"/>
    <property type="project" value="TreeGrafter"/>
</dbReference>
<dbReference type="GO" id="GO:0006355">
    <property type="term" value="P:regulation of DNA-templated transcription"/>
    <property type="evidence" value="ECO:0007669"/>
    <property type="project" value="InterPro"/>
</dbReference>
<dbReference type="OrthoDB" id="9802426at2"/>
<accession>A0A1I3R8Z9</accession>
<dbReference type="CDD" id="cd00383">
    <property type="entry name" value="trans_reg_C"/>
    <property type="match status" value="1"/>
</dbReference>
<dbReference type="InterPro" id="IPR036388">
    <property type="entry name" value="WH-like_DNA-bd_sf"/>
</dbReference>
<evidence type="ECO:0000256" key="1">
    <source>
        <dbReference type="ARBA" id="ARBA00022553"/>
    </source>
</evidence>
<dbReference type="Gene3D" id="6.10.250.690">
    <property type="match status" value="1"/>
</dbReference>
<dbReference type="CDD" id="cd19935">
    <property type="entry name" value="REC_OmpR_CusR-like"/>
    <property type="match status" value="1"/>
</dbReference>
<dbReference type="RefSeq" id="WP_091701731.1">
    <property type="nucleotide sequence ID" value="NZ_BMYN01000002.1"/>
</dbReference>
<dbReference type="SUPFAM" id="SSF52172">
    <property type="entry name" value="CheY-like"/>
    <property type="match status" value="1"/>
</dbReference>
<dbReference type="PROSITE" id="PS50110">
    <property type="entry name" value="RESPONSE_REGULATORY"/>
    <property type="match status" value="1"/>
</dbReference>
<dbReference type="SMART" id="SM00862">
    <property type="entry name" value="Trans_reg_C"/>
    <property type="match status" value="1"/>
</dbReference>
<keyword evidence="1 6" id="KW-0597">Phosphoprotein</keyword>
<evidence type="ECO:0000256" key="4">
    <source>
        <dbReference type="ARBA" id="ARBA00023125"/>
    </source>
</evidence>
<feature type="DNA-binding region" description="OmpR/PhoB-type" evidence="7">
    <location>
        <begin position="124"/>
        <end position="222"/>
    </location>
</feature>
<dbReference type="InterPro" id="IPR001867">
    <property type="entry name" value="OmpR/PhoB-type_DNA-bd"/>
</dbReference>
<dbReference type="Pfam" id="PF00072">
    <property type="entry name" value="Response_reg"/>
    <property type="match status" value="1"/>
</dbReference>
<evidence type="ECO:0000256" key="2">
    <source>
        <dbReference type="ARBA" id="ARBA00023012"/>
    </source>
</evidence>
<organism evidence="10 11">
    <name type="scientific">Marinobacter persicus</name>
    <dbReference type="NCBI Taxonomy" id="930118"/>
    <lineage>
        <taxon>Bacteria</taxon>
        <taxon>Pseudomonadati</taxon>
        <taxon>Pseudomonadota</taxon>
        <taxon>Gammaproteobacteria</taxon>
        <taxon>Pseudomonadales</taxon>
        <taxon>Marinobacteraceae</taxon>
        <taxon>Marinobacter</taxon>
    </lineage>
</organism>
<keyword evidence="2" id="KW-0902">Two-component regulatory system</keyword>
<evidence type="ECO:0000313" key="10">
    <source>
        <dbReference type="EMBL" id="SFJ43073.1"/>
    </source>
</evidence>
<sequence length="226" mass="25663">MRILIVEDELKAADYLRKGLAESGFQVEVAHDGLDASHLILEESFDLVVLDIMLPHIDGWQLLKLLRKHTQTPVLFLTARDSVEDRVRGLESGADDYLVKPFSYAEFLARVRSLLRRGTQTRDLDHLVVADLELNTRSRTVTRAGQPLTLTAREFALLHLLMSHEDEVLARSNIASQIWDMNFDSDTKVVDVAVRRLRAKIDDNHDLKLIQTVWGVGYVLKAEPAE</sequence>
<name>A0A1I3R8Z9_9GAMM</name>
<feature type="domain" description="OmpR/PhoB-type" evidence="9">
    <location>
        <begin position="124"/>
        <end position="222"/>
    </location>
</feature>
<evidence type="ECO:0000259" key="8">
    <source>
        <dbReference type="PROSITE" id="PS50110"/>
    </source>
</evidence>
<evidence type="ECO:0000256" key="5">
    <source>
        <dbReference type="ARBA" id="ARBA00023163"/>
    </source>
</evidence>
<proteinExistence type="predicted"/>
<evidence type="ECO:0000256" key="7">
    <source>
        <dbReference type="PROSITE-ProRule" id="PRU01091"/>
    </source>
</evidence>
<dbReference type="InterPro" id="IPR011006">
    <property type="entry name" value="CheY-like_superfamily"/>
</dbReference>
<dbReference type="PANTHER" id="PTHR48111:SF41">
    <property type="entry name" value="TRANSCRIPTIONAL REGULATORY PROTEIN CUSR-RELATED"/>
    <property type="match status" value="1"/>
</dbReference>
<dbReference type="InterPro" id="IPR006291">
    <property type="entry name" value="CusR-like"/>
</dbReference>
<dbReference type="GO" id="GO:0000156">
    <property type="term" value="F:phosphorelay response regulator activity"/>
    <property type="evidence" value="ECO:0007669"/>
    <property type="project" value="TreeGrafter"/>
</dbReference>
<dbReference type="GO" id="GO:0000976">
    <property type="term" value="F:transcription cis-regulatory region binding"/>
    <property type="evidence" value="ECO:0007669"/>
    <property type="project" value="TreeGrafter"/>
</dbReference>
<dbReference type="NCBIfam" id="TIGR01387">
    <property type="entry name" value="cztR_silR_copR"/>
    <property type="match status" value="1"/>
</dbReference>
<evidence type="ECO:0000313" key="11">
    <source>
        <dbReference type="Proteomes" id="UP000199445"/>
    </source>
</evidence>
<keyword evidence="11" id="KW-1185">Reference proteome</keyword>